<sequence>MRLKLLLLVWLLTCGLGFGQIAAWDFTGESSVVTSTAEIFDSNLNLSPTLTRGEGAPASAGANSFRTQGFQNNGISTANTDYFQFQLRPEAGYLLSLSTIDARLTGTATFVETPGVSSQFAYSLDGVNFTLIGSPQVTIGTNRVLPQINLSTIVDLQNIDETTTVTFRYYASGQTTTGGWGFFSNTTGNYGLAIGGVLIPSTPGCNITNANLSNIACNDNGTNTDASDDFITFDLNPSGSDLGTSYTVSVSSGTINPTTASYGSTSSFTLQNGSAGNGDVTVTITDATDNTCTLDIVVADPGSCNSGDCTELFISEYVEGSSNNKYIEIYNPSTNNIDLTNYRIALYSNGSATVTASYNLMGTLGSFGTYVIANTEATIYGGANVTNNAVTNFNGNDVVALQTNSGTNIDVFGTIGSNANFAENTTLRRRANVSSPITSFTLSEWEAFPIDTVTNLGSHTSDCQGPTPEIQLVDADSNNQNCGYTIDFGNQPLASNTDISFEIQNIGSLDLDINNLVITGDFTLVTPPATPFTITPSGSQTITLRFIPGVNGTRTGSLTINNNDADEGSCNVQLTGEGFTPVPNIRVERNTNALIPNGAAPNNGFNTIFGITDLGNTSDPKVYFVRNTGTANLQLNSIISSNPSEFSFVDIPSFPLTLLPGEFISFEIEFSPTSTVPQIRTGSITINSNDISNNPYIFNVQGTAGCPVLTGTITPNVGPRGTYVTINSPSNLTGATASINGISLDVESSSTTDLVVQIPTTLTTSGSIIVQLNDGCSFSTSFILLDNNISSCEGSAGTLPSELFISQVTDSGDDSLTFIEIYNGTGSTVNLSDYSVRLYNNGRSTPVNSNYIINLSNFDLLDQQTYVIATGTNNMDCPDEHDITNRANQIYNAIGVSINFSNDGNFNIGHDHIRLYNISTHIDSWGEYENESWATSLNLNGRGANFIRSTDSTKPNIVYSNDDWVIQNWGFTCADLDYSDIGNYDFSLGTPPSVTAPILTNTNCLEAIISVTATEGFLAGNSITYQWFRLAPGDTSWSPLSNDAVYSGVATNELIINNTFNLNNYQYYCEVRENTSTCSQASDAVRIEIEQTIWNGFTWSNGVPDSGMVAVLNANYATAAPTPSFSACNLIVNAELDITDNYYVEVFNDAVINTGGNVIVQTRGAFVQRNNTGSFSLNGGSSSVIKFTAVKNFWYDYTYWSSPVVNETAENAFGLTPANRRFHFEAQNYVDTENNDIDDDGNVWQLASGILIPGVGYAATSFNAPSFPREDQVVFNGAFNTGDIVANVFSNPANESGRNWNFIGNPYPSAIDFIELYNENSSTIAGAAYLWSQASPPLASNPGNEGLNFSQNDYAIINVGSGNIAGGASGGPPSNYIGSGQGFFVNATGNGTVTFNNSMRETGNNTQFFRASNIIQHDKLWLNLTSDNGVFNQMLVAYVDGATNADDGMYYDAPRNLSTGTFASLYSTIENSNKPFAIQGKDPNSLRPDEVIALGFTNSITVPTVFTISIAQLQGEFMSTNTIFLKDNLLNLTHDLTQSNYNFTAEVGEFNQRFEIVFNRESLNIGDESLTPQGLSIIELPNGDVQFMVSQQHQIKEVTIVDLMGRVVYQLKGNHHTETYNLSQLSKAAYIAKVTLANGQTLHKKAIKRF</sequence>
<reference evidence="8 9" key="1">
    <citation type="submission" date="2019-06" db="EMBL/GenBank/DDBJ databases">
        <title>Flavobacteriaceae Paucihalobacterium erythroidium CWB-1, complete genome.</title>
        <authorList>
            <person name="Wu S."/>
        </authorList>
    </citation>
    <scope>NUCLEOTIDE SEQUENCE [LARGE SCALE GENOMIC DNA]</scope>
    <source>
        <strain evidence="8 9">CWB-1</strain>
    </source>
</reference>
<name>A0A506PLJ6_9FLAO</name>
<dbReference type="InterPro" id="IPR001322">
    <property type="entry name" value="Lamin_tail_dom"/>
</dbReference>
<evidence type="ECO:0000256" key="2">
    <source>
        <dbReference type="ARBA" id="ARBA00004496"/>
    </source>
</evidence>
<evidence type="ECO:0000259" key="7">
    <source>
        <dbReference type="PROSITE" id="PS51841"/>
    </source>
</evidence>
<dbReference type="NCBIfam" id="TIGR04183">
    <property type="entry name" value="Por_Secre_tail"/>
    <property type="match status" value="1"/>
</dbReference>
<evidence type="ECO:0000256" key="3">
    <source>
        <dbReference type="ARBA" id="ARBA00022490"/>
    </source>
</evidence>
<dbReference type="InterPro" id="IPR053879">
    <property type="entry name" value="HYDIN_VesB_CFA65-like_Ig"/>
</dbReference>
<protein>
    <submittedName>
        <fullName evidence="8">Choice-of-anchor D domain-containing protein</fullName>
    </submittedName>
</protein>
<dbReference type="Pfam" id="PF18962">
    <property type="entry name" value="Por_Secre_tail"/>
    <property type="match status" value="1"/>
</dbReference>
<feature type="domain" description="LTD" evidence="7">
    <location>
        <begin position="793"/>
        <end position="946"/>
    </location>
</feature>
<dbReference type="InterPro" id="IPR026444">
    <property type="entry name" value="Secre_tail"/>
</dbReference>
<keyword evidence="5" id="KW-0969">Cilium</keyword>
<dbReference type="Pfam" id="PF00932">
    <property type="entry name" value="LTD"/>
    <property type="match status" value="2"/>
</dbReference>
<evidence type="ECO:0000256" key="4">
    <source>
        <dbReference type="ARBA" id="ARBA00022729"/>
    </source>
</evidence>
<dbReference type="Pfam" id="PF22544">
    <property type="entry name" value="HYDIN_VesB_CFA65-like_Ig"/>
    <property type="match status" value="1"/>
</dbReference>
<evidence type="ECO:0000313" key="9">
    <source>
        <dbReference type="Proteomes" id="UP000317332"/>
    </source>
</evidence>
<dbReference type="RefSeq" id="WP_140989169.1">
    <property type="nucleotide sequence ID" value="NZ_VHIQ01000002.1"/>
</dbReference>
<dbReference type="Gene3D" id="2.60.40.10">
    <property type="entry name" value="Immunoglobulins"/>
    <property type="match status" value="2"/>
</dbReference>
<evidence type="ECO:0000313" key="8">
    <source>
        <dbReference type="EMBL" id="TPV34746.1"/>
    </source>
</evidence>
<evidence type="ECO:0000256" key="6">
    <source>
        <dbReference type="ARBA" id="ARBA00023273"/>
    </source>
</evidence>
<organism evidence="8 9">
    <name type="scientific">Paucihalobacter ruber</name>
    <dbReference type="NCBI Taxonomy" id="2567861"/>
    <lineage>
        <taxon>Bacteria</taxon>
        <taxon>Pseudomonadati</taxon>
        <taxon>Bacteroidota</taxon>
        <taxon>Flavobacteriia</taxon>
        <taxon>Flavobacteriales</taxon>
        <taxon>Flavobacteriaceae</taxon>
        <taxon>Paucihalobacter</taxon>
    </lineage>
</organism>
<keyword evidence="9" id="KW-1185">Reference proteome</keyword>
<evidence type="ECO:0000256" key="1">
    <source>
        <dbReference type="ARBA" id="ARBA00004138"/>
    </source>
</evidence>
<comment type="subcellular location">
    <subcellularLocation>
        <location evidence="1">Cell projection</location>
        <location evidence="1">Cilium</location>
    </subcellularLocation>
    <subcellularLocation>
        <location evidence="2">Cytoplasm</location>
    </subcellularLocation>
</comment>
<dbReference type="GO" id="GO:0005737">
    <property type="term" value="C:cytoplasm"/>
    <property type="evidence" value="ECO:0007669"/>
    <property type="project" value="UniProtKB-SubCell"/>
</dbReference>
<gene>
    <name evidence="8" type="ORF">FJ651_04235</name>
</gene>
<evidence type="ECO:0000256" key="5">
    <source>
        <dbReference type="ARBA" id="ARBA00023069"/>
    </source>
</evidence>
<dbReference type="InterPro" id="IPR013783">
    <property type="entry name" value="Ig-like_fold"/>
</dbReference>
<proteinExistence type="predicted"/>
<keyword evidence="3" id="KW-0963">Cytoplasm</keyword>
<dbReference type="NCBIfam" id="NF012200">
    <property type="entry name" value="choice_anch_D"/>
    <property type="match status" value="2"/>
</dbReference>
<accession>A0A506PLJ6</accession>
<feature type="domain" description="LTD" evidence="7">
    <location>
        <begin position="300"/>
        <end position="416"/>
    </location>
</feature>
<dbReference type="PROSITE" id="PS51841">
    <property type="entry name" value="LTD"/>
    <property type="match status" value="2"/>
</dbReference>
<comment type="caution">
    <text evidence="8">The sequence shown here is derived from an EMBL/GenBank/DDBJ whole genome shotgun (WGS) entry which is preliminary data.</text>
</comment>
<keyword evidence="6" id="KW-0966">Cell projection</keyword>
<dbReference type="OrthoDB" id="1652165at2"/>
<dbReference type="EMBL" id="VHIQ01000002">
    <property type="protein sequence ID" value="TPV34746.1"/>
    <property type="molecule type" value="Genomic_DNA"/>
</dbReference>
<keyword evidence="4" id="KW-0732">Signal</keyword>
<dbReference type="Proteomes" id="UP000317332">
    <property type="component" value="Unassembled WGS sequence"/>
</dbReference>